<proteinExistence type="predicted"/>
<dbReference type="HOGENOM" id="CLU_3334217_0_0_5"/>
<protein>
    <submittedName>
        <fullName evidence="1">Uncharacterized protein</fullName>
    </submittedName>
</protein>
<gene>
    <name evidence="1" type="ordered locus">TMO_b0582</name>
</gene>
<evidence type="ECO:0000313" key="1">
    <source>
        <dbReference type="EMBL" id="AFK56590.1"/>
    </source>
</evidence>
<dbReference type="AlphaFoldDB" id="I3TV02"/>
<sequence>MTDDLTCGCTGGHAAQMTTASFAALLPANLLRLRRPAS</sequence>
<name>I3TV02_TISMK</name>
<dbReference type="KEGG" id="tmo:TMO_b0582"/>
<keyword evidence="1" id="KW-0614">Plasmid</keyword>
<evidence type="ECO:0000313" key="2">
    <source>
        <dbReference type="Proteomes" id="UP000005258"/>
    </source>
</evidence>
<geneLocation type="plasmid" evidence="1 2">
    <name>pTM2</name>
</geneLocation>
<dbReference type="Proteomes" id="UP000005258">
    <property type="component" value="Plasmid pTM2"/>
</dbReference>
<dbReference type="EMBL" id="CP003238">
    <property type="protein sequence ID" value="AFK56590.1"/>
    <property type="molecule type" value="Genomic_DNA"/>
</dbReference>
<keyword evidence="2" id="KW-1185">Reference proteome</keyword>
<organism evidence="1 2">
    <name type="scientific">Tistrella mobilis (strain KA081020-065)</name>
    <dbReference type="NCBI Taxonomy" id="1110502"/>
    <lineage>
        <taxon>Bacteria</taxon>
        <taxon>Pseudomonadati</taxon>
        <taxon>Pseudomonadota</taxon>
        <taxon>Alphaproteobacteria</taxon>
        <taxon>Geminicoccales</taxon>
        <taxon>Geminicoccaceae</taxon>
        <taxon>Tistrella</taxon>
    </lineage>
</organism>
<accession>I3TV02</accession>
<reference evidence="1 2" key="1">
    <citation type="journal article" date="2012" name="J. Am. Chem. Soc.">
        <title>Bacterial biosynthesis and maturation of the didemnin anti-cancer agents.</title>
        <authorList>
            <person name="Xu Y."/>
            <person name="Kersten R.D."/>
            <person name="Nam S.J."/>
            <person name="Lu L."/>
            <person name="Al-Suwailem A.M."/>
            <person name="Zheng H."/>
            <person name="Fenical W."/>
            <person name="Dorrestein P.C."/>
            <person name="Moore B.S."/>
            <person name="Qian P.Y."/>
        </authorList>
    </citation>
    <scope>NUCLEOTIDE SEQUENCE [LARGE SCALE GENOMIC DNA]</scope>
    <source>
        <strain evidence="1 2">KA081020-065</strain>
    </source>
</reference>